<comment type="subunit">
    <text evidence="4">Forms a heterotetramer with 2 subunits each of GtfA and GtfB. Part of the accessory SecA2/SecY2 protein translocation apparatus.</text>
</comment>
<name>A0A2L0D4W5_9STRE</name>
<dbReference type="GeneID" id="98393459"/>
<evidence type="ECO:0000256" key="3">
    <source>
        <dbReference type="ARBA" id="ARBA00023136"/>
    </source>
</evidence>
<evidence type="ECO:0000256" key="2">
    <source>
        <dbReference type="ARBA" id="ARBA00022475"/>
    </source>
</evidence>
<dbReference type="InterPro" id="IPR014268">
    <property type="entry name" value="GtfB"/>
</dbReference>
<dbReference type="GO" id="GO:0005886">
    <property type="term" value="C:plasma membrane"/>
    <property type="evidence" value="ECO:0007669"/>
    <property type="project" value="UniProtKB-SubCell"/>
</dbReference>
<gene>
    <name evidence="4 5" type="primary">gtfB</name>
    <name evidence="5" type="ORF">C0J00_05985</name>
</gene>
<comment type="pathway">
    <text evidence="1 4">Protein modification; protein glycosylation.</text>
</comment>
<dbReference type="OrthoDB" id="2136618at2"/>
<comment type="subcellular location">
    <subcellularLocation>
        <location evidence="4">Cell membrane</location>
        <topology evidence="4">Peripheral membrane protein</topology>
    </subcellularLocation>
</comment>
<protein>
    <recommendedName>
        <fullName evidence="4">UDP-N-acetylglucosamine--peptide N-acetylglucosaminyltransferase stabilizing protein GtfB</fullName>
    </recommendedName>
    <alternativeName>
        <fullName evidence="4">Glycosyltransferase stabilizing protein GtfB</fullName>
    </alternativeName>
</protein>
<comment type="function">
    <text evidence="4">Required for polymorphic O-glycosylation of the serine-rich repeat protein in this bacteria. A stabilizing protein that is part of the accessory SecA2/SecY2 system specifically required to export serine-rich repeat cell wall proteins usually encoded upstream in the same operon. The GtfA-GtfB complex adds GlcNAc from UDP-GlcNAc to the substrate protein, attaching the first sugar residue. Stabilizes the glycosylation activity of GtfA. Has no N-acetylglucosaminyl transferase activity on its own.</text>
</comment>
<dbReference type="AlphaFoldDB" id="A0A2L0D4W5"/>
<keyword evidence="3 4" id="KW-0472">Membrane</keyword>
<dbReference type="GO" id="GO:0031647">
    <property type="term" value="P:regulation of protein stability"/>
    <property type="evidence" value="ECO:0007669"/>
    <property type="project" value="UniProtKB-UniRule"/>
</dbReference>
<evidence type="ECO:0000313" key="5">
    <source>
        <dbReference type="EMBL" id="AUW96690.1"/>
    </source>
</evidence>
<dbReference type="Proteomes" id="UP000238956">
    <property type="component" value="Chromosome"/>
</dbReference>
<dbReference type="HAMAP" id="MF_01473">
    <property type="entry name" value="GtfB"/>
    <property type="match status" value="1"/>
</dbReference>
<organism evidence="5 6">
    <name type="scientific">Streptococcus pluranimalium</name>
    <dbReference type="NCBI Taxonomy" id="82348"/>
    <lineage>
        <taxon>Bacteria</taxon>
        <taxon>Bacillati</taxon>
        <taxon>Bacillota</taxon>
        <taxon>Bacilli</taxon>
        <taxon>Lactobacillales</taxon>
        <taxon>Streptococcaceae</taxon>
        <taxon>Streptococcus</taxon>
    </lineage>
</organism>
<dbReference type="UniPathway" id="UPA00378"/>
<keyword evidence="6" id="KW-1185">Reference proteome</keyword>
<keyword evidence="2 4" id="KW-1003">Cell membrane</keyword>
<reference evidence="5 6" key="2">
    <citation type="submission" date="2018-02" db="EMBL/GenBank/DDBJ databases">
        <title>Whole genome sequencing analysis of Streptococcus pluranimalium isolated from cattle infected mastitis in China.</title>
        <authorList>
            <person name="Zhang J.-R."/>
            <person name="Hu G.-Z."/>
        </authorList>
    </citation>
    <scope>NUCLEOTIDE SEQUENCE [LARGE SCALE GENOMIC DNA]</scope>
    <source>
        <strain evidence="5 6">TH11417</strain>
    </source>
</reference>
<dbReference type="RefSeq" id="WP_104968017.1">
    <property type="nucleotide sequence ID" value="NZ_CP025536.1"/>
</dbReference>
<evidence type="ECO:0000256" key="4">
    <source>
        <dbReference type="HAMAP-Rule" id="MF_01473"/>
    </source>
</evidence>
<dbReference type="KEGG" id="splr:C0J00_05985"/>
<dbReference type="GO" id="GO:0017122">
    <property type="term" value="C:protein N-acetylglucosaminyltransferase complex"/>
    <property type="evidence" value="ECO:0007669"/>
    <property type="project" value="UniProtKB-UniRule"/>
</dbReference>
<proteinExistence type="inferred from homology"/>
<evidence type="ECO:0000256" key="1">
    <source>
        <dbReference type="ARBA" id="ARBA00004922"/>
    </source>
</evidence>
<dbReference type="NCBIfam" id="TIGR02919">
    <property type="entry name" value="accessory Sec system glycosylation chaperone GtfB"/>
    <property type="match status" value="1"/>
</dbReference>
<evidence type="ECO:0000313" key="6">
    <source>
        <dbReference type="Proteomes" id="UP000238956"/>
    </source>
</evidence>
<comment type="similarity">
    <text evidence="4">Belongs to the GtfB family.</text>
</comment>
<accession>A0A2L0D4W5</accession>
<sequence length="441" mass="50379">MINLFDTYNQASWDLHYSLIMSGYQNPTIAINDDGFLPEDVTSPYLYFTGFADMPANPLYFNQIRVPEYWEISGNNSHAAVHDYHQKRAHIHYAHPGHLRCVKAVDWYDEKGRLRVTDRYNKQGYLFSQTSYNQASQATITTYFNKDNQEVIVENHTTGDVILTADKIIIFKSRSEFVAYYLKVAGYQLDRIFYNSLSTPFLATYQLGLAGNDVLFWQEELGESIPGNMTLLLNDDVPRPTKIVIQKKKAYEKALDLLPLPLQNKVSFLGFHYPFKRQNHLTNEALILTNSDQLEGIEELLRQIPSLHVHIGALTEMSAKLMALGKYPNVSLYPNISQANVNHLFQTCSFYLDINHGNEILAALRTAFENRMLILAFNNTVHGRDYIADRHCFAPTEIAQMSQKLQDLIGNESNMITAIVAQEAAAHLTSKEQYQAIIDTF</sequence>
<dbReference type="EMBL" id="CP025536">
    <property type="protein sequence ID" value="AUW96690.1"/>
    <property type="molecule type" value="Genomic_DNA"/>
</dbReference>
<reference evidence="5 6" key="1">
    <citation type="submission" date="2017-12" db="EMBL/GenBank/DDBJ databases">
        <authorList>
            <person name="Hurst M.R.H."/>
        </authorList>
    </citation>
    <scope>NUCLEOTIDE SEQUENCE [LARGE SCALE GENOMIC DNA]</scope>
    <source>
        <strain evidence="5 6">TH11417</strain>
    </source>
</reference>